<dbReference type="PANTHER" id="PTHR22902:SF27">
    <property type="entry name" value="PLECKSTRIN HOMOLOGY DOMAIN-CONTAINING FAMILY A MEMBER 3"/>
    <property type="match status" value="1"/>
</dbReference>
<evidence type="ECO:0000313" key="4">
    <source>
        <dbReference type="EMBL" id="CAI4015739.1"/>
    </source>
</evidence>
<feature type="region of interest" description="Disordered" evidence="2">
    <location>
        <begin position="918"/>
        <end position="937"/>
    </location>
</feature>
<dbReference type="Proteomes" id="UP001152797">
    <property type="component" value="Unassembled WGS sequence"/>
</dbReference>
<reference evidence="5" key="2">
    <citation type="submission" date="2024-04" db="EMBL/GenBank/DDBJ databases">
        <authorList>
            <person name="Chen Y."/>
            <person name="Shah S."/>
            <person name="Dougan E. K."/>
            <person name="Thang M."/>
            <person name="Chan C."/>
        </authorList>
    </citation>
    <scope>NUCLEOTIDE SEQUENCE [LARGE SCALE GENOMIC DNA]</scope>
</reference>
<dbReference type="EMBL" id="CAMXCT020006546">
    <property type="protein sequence ID" value="CAL1169114.1"/>
    <property type="molecule type" value="Genomic_DNA"/>
</dbReference>
<feature type="region of interest" description="Disordered" evidence="2">
    <location>
        <begin position="752"/>
        <end position="805"/>
    </location>
</feature>
<dbReference type="GO" id="GO:0042147">
    <property type="term" value="P:retrograde transport, endosome to Golgi"/>
    <property type="evidence" value="ECO:0007669"/>
    <property type="project" value="TreeGrafter"/>
</dbReference>
<dbReference type="GO" id="GO:0005769">
    <property type="term" value="C:early endosome"/>
    <property type="evidence" value="ECO:0007669"/>
    <property type="project" value="TreeGrafter"/>
</dbReference>
<dbReference type="EMBL" id="CAMXCT030006546">
    <property type="protein sequence ID" value="CAL4803051.1"/>
    <property type="molecule type" value="Genomic_DNA"/>
</dbReference>
<evidence type="ECO:0000256" key="2">
    <source>
        <dbReference type="SAM" id="MobiDB-lite"/>
    </source>
</evidence>
<name>A0A9P1DU91_9DINO</name>
<dbReference type="SMART" id="SM00233">
    <property type="entry name" value="PH"/>
    <property type="match status" value="1"/>
</dbReference>
<evidence type="ECO:0000313" key="5">
    <source>
        <dbReference type="EMBL" id="CAL1169114.1"/>
    </source>
</evidence>
<dbReference type="Pfam" id="PF00169">
    <property type="entry name" value="PH"/>
    <property type="match status" value="1"/>
</dbReference>
<dbReference type="InterPro" id="IPR011993">
    <property type="entry name" value="PH-like_dom_sf"/>
</dbReference>
<dbReference type="GO" id="GO:0005802">
    <property type="term" value="C:trans-Golgi network"/>
    <property type="evidence" value="ECO:0007669"/>
    <property type="project" value="TreeGrafter"/>
</dbReference>
<keyword evidence="6" id="KW-1185">Reference proteome</keyword>
<evidence type="ECO:0000259" key="3">
    <source>
        <dbReference type="PROSITE" id="PS50003"/>
    </source>
</evidence>
<dbReference type="CDD" id="cd00821">
    <property type="entry name" value="PH"/>
    <property type="match status" value="1"/>
</dbReference>
<proteinExistence type="predicted"/>
<dbReference type="GO" id="GO:0055037">
    <property type="term" value="C:recycling endosome"/>
    <property type="evidence" value="ECO:0007669"/>
    <property type="project" value="TreeGrafter"/>
</dbReference>
<dbReference type="SUPFAM" id="SSF50729">
    <property type="entry name" value="PH domain-like"/>
    <property type="match status" value="1"/>
</dbReference>
<protein>
    <recommendedName>
        <fullName evidence="3">PH domain-containing protein</fullName>
    </recommendedName>
</protein>
<dbReference type="OrthoDB" id="429722at2759"/>
<comment type="caution">
    <text evidence="4">The sequence shown here is derived from an EMBL/GenBank/DDBJ whole genome shotgun (WGS) entry which is preliminary data.</text>
</comment>
<dbReference type="GO" id="GO:0005829">
    <property type="term" value="C:cytosol"/>
    <property type="evidence" value="ECO:0007669"/>
    <property type="project" value="GOC"/>
</dbReference>
<dbReference type="InterPro" id="IPR001849">
    <property type="entry name" value="PH_domain"/>
</dbReference>
<dbReference type="GO" id="GO:0007032">
    <property type="term" value="P:endosome organization"/>
    <property type="evidence" value="ECO:0007669"/>
    <property type="project" value="TreeGrafter"/>
</dbReference>
<evidence type="ECO:0000313" key="6">
    <source>
        <dbReference type="Proteomes" id="UP001152797"/>
    </source>
</evidence>
<dbReference type="Gene3D" id="2.30.29.30">
    <property type="entry name" value="Pleckstrin-homology domain (PH domain)/Phosphotyrosine-binding domain (PTB)"/>
    <property type="match status" value="1"/>
</dbReference>
<dbReference type="GO" id="GO:0001881">
    <property type="term" value="P:receptor recycling"/>
    <property type="evidence" value="ECO:0007669"/>
    <property type="project" value="TreeGrafter"/>
</dbReference>
<sequence>MLCDLLAPDFGARVLNRSEEIPRVLLLNECTSCGATLQHFEVPLGHRAARCFRQVRSIFEAASLDATGALRGITSGHERFRVLQFAKACYWNSMGAHLFWVLLMHRTLLGEPKLGDSHHAMLTCLPTACSEAVLSQWLAPTFIHSGTLEGIVRLQKSYLDYSCQGASHVSLHPRHAFPASSDRNFRKEVAASGKLPPWPMWFLQPEPIGAKIFGPSVLFATLPQPQPKPLRPSSEGQGGVAVLFAGSWRYEERTLASLARHMVRPLSATVLCALSGGGGSGWRERQRMKKFFPALAGFRWLRDLRDTELRKAIAPKALLLYETFGGGAISPLRRNKLGGQLHSLRKMQIVWQMTKSYERKRRRRFRWVIYSRLDLIWVANHPPLHLLEPPNTIWTVPLAAAQGHKEGFFAMNDWHGTVPRQWAEAYFGRWWMLRKGVIWQPYLEPEELLASVCFWLEIPVGFFDAVFSLSGCRKWSCNLVEEPRGQFEFREQPQRWRLPHDVPVLRQRAQRLREGAVWERAGERTLEIREKKHGARGDLDVIIFSWTETGRAMGDAGDGTALRPSQLFGRVLAGRRCKVRQMWLVSILAGGGPLAPLAAPEVCWMLAPADRGGACAGPRCAQGHQVSLLAACVSHPSPGLLERRRFSRGLPGGRDWAKENALQLAPAWLRRRTVERWEVEPEERSGGNSVTTVYYCLSIQLEAAGPLGLLLRPLLPLLSFRLCGSAAHQVAMKWLKRHWQVLLQRHAASPAAPAAPEKSLGFPSCSPKPCEEPPTPQGRDPSARAANGLSISTDGPGEMDSAQNSPMDAEVLLPSSKGMPFHNGFLYKLGDGILNTTWNLRYFLLIGQTLQYYRSQHEARPRDAINLSGVTVEWLRDQSRPFSFTVSKSGSRSYCLSGCTEQEASEWMERIQAASKINHTSVTTPSSRRPYHGSPSELPELAQPAASTWQEAKMKECSQVLTQALQHRGFRLRELRHGVRILEPAADPPTQKRRWKVRFALHFLMAMLLYCYAGWLWACITLGVFVLAFRPRGEPPLLVAAACLKHSADEIKEALGEHWRFQEWQPQHLHAQALSLLPSRDEVLRLRFRVLGGSRSIELRRRWARSEGNGRLLLSVEELQQGDVREFEGFAIQPLEEGCAVLWLCCFDLLPWVPWAPRIVREELVVRRISALAAFREWLPWSRRTGPKMSMGRMEQRLNTSFSRSGAMLKDSLQLQVLPMLLRPFQRSVRQQGAVLEAPRDAERATLWVDLLMEIGRQALRGGKEVFVVSRPHGVLPQTLLGDFPQRLAARWACVATLCPGPAPEESKERMLRVITFMVSGLHLAAAAFPHLPWLDFACAPGRHSTVLPEDCTAQIDVQALREKGRKMILSMGTAVAHFDDPPLRSPVPDIISGSTAMMRSDAVCTSLGAFPSKTPEVPLIATLLISFLALSHAQTHTHTEAEVLANAAASVDKYCSTELSELDRAAAIDDLKVGAGEDNFIYTAIIEAGYARQEGQTPKELGTTLSFGRGRGSEATTTLWVVLSNRAMQYPCLLG</sequence>
<dbReference type="PROSITE" id="PS50003">
    <property type="entry name" value="PH_DOMAIN"/>
    <property type="match status" value="1"/>
</dbReference>
<evidence type="ECO:0000256" key="1">
    <source>
        <dbReference type="ARBA" id="ARBA00022553"/>
    </source>
</evidence>
<gene>
    <name evidence="4" type="ORF">C1SCF055_LOCUS40552</name>
</gene>
<dbReference type="InterPro" id="IPR045188">
    <property type="entry name" value="Boi1/Boi2-like"/>
</dbReference>
<keyword evidence="1" id="KW-0597">Phosphoprotein</keyword>
<dbReference type="EMBL" id="CAMXCT010006546">
    <property type="protein sequence ID" value="CAI4015739.1"/>
    <property type="molecule type" value="Genomic_DNA"/>
</dbReference>
<accession>A0A9P1DU91</accession>
<feature type="domain" description="PH" evidence="3">
    <location>
        <begin position="819"/>
        <end position="916"/>
    </location>
</feature>
<feature type="compositionally biased region" description="Polar residues" evidence="2">
    <location>
        <begin position="918"/>
        <end position="927"/>
    </location>
</feature>
<dbReference type="PANTHER" id="PTHR22902">
    <property type="entry name" value="SESQUIPEDALIAN"/>
    <property type="match status" value="1"/>
</dbReference>
<organism evidence="4">
    <name type="scientific">Cladocopium goreaui</name>
    <dbReference type="NCBI Taxonomy" id="2562237"/>
    <lineage>
        <taxon>Eukaryota</taxon>
        <taxon>Sar</taxon>
        <taxon>Alveolata</taxon>
        <taxon>Dinophyceae</taxon>
        <taxon>Suessiales</taxon>
        <taxon>Symbiodiniaceae</taxon>
        <taxon>Cladocopium</taxon>
    </lineage>
</organism>
<reference evidence="4" key="1">
    <citation type="submission" date="2022-10" db="EMBL/GenBank/DDBJ databases">
        <authorList>
            <person name="Chen Y."/>
            <person name="Dougan E. K."/>
            <person name="Chan C."/>
            <person name="Rhodes N."/>
            <person name="Thang M."/>
        </authorList>
    </citation>
    <scope>NUCLEOTIDE SEQUENCE</scope>
</reference>